<evidence type="ECO:0000256" key="2">
    <source>
        <dbReference type="ARBA" id="ARBA00022737"/>
    </source>
</evidence>
<protein>
    <recommendedName>
        <fullName evidence="7">EF-hand domain-containing protein</fullName>
    </recommendedName>
</protein>
<dbReference type="InterPro" id="IPR018247">
    <property type="entry name" value="EF_Hand_1_Ca_BS"/>
</dbReference>
<dbReference type="Gene3D" id="1.10.238.10">
    <property type="entry name" value="EF-hand"/>
    <property type="match status" value="5"/>
</dbReference>
<reference evidence="8 9" key="1">
    <citation type="journal article" date="2006" name="Science">
        <title>Phytophthora genome sequences uncover evolutionary origins and mechanisms of pathogenesis.</title>
        <authorList>
            <person name="Tyler B.M."/>
            <person name="Tripathy S."/>
            <person name="Zhang X."/>
            <person name="Dehal P."/>
            <person name="Jiang R.H."/>
            <person name="Aerts A."/>
            <person name="Arredondo F.D."/>
            <person name="Baxter L."/>
            <person name="Bensasson D."/>
            <person name="Beynon J.L."/>
            <person name="Chapman J."/>
            <person name="Damasceno C.M."/>
            <person name="Dorrance A.E."/>
            <person name="Dou D."/>
            <person name="Dickerman A.W."/>
            <person name="Dubchak I.L."/>
            <person name="Garbelotto M."/>
            <person name="Gijzen M."/>
            <person name="Gordon S.G."/>
            <person name="Govers F."/>
            <person name="Grunwald N.J."/>
            <person name="Huang W."/>
            <person name="Ivors K.L."/>
            <person name="Jones R.W."/>
            <person name="Kamoun S."/>
            <person name="Krampis K."/>
            <person name="Lamour K.H."/>
            <person name="Lee M.K."/>
            <person name="McDonald W.H."/>
            <person name="Medina M."/>
            <person name="Meijer H.J."/>
            <person name="Nordberg E.K."/>
            <person name="Maclean D.J."/>
            <person name="Ospina-Giraldo M.D."/>
            <person name="Morris P.F."/>
            <person name="Phuntumart V."/>
            <person name="Putnam N.H."/>
            <person name="Rash S."/>
            <person name="Rose J.K."/>
            <person name="Sakihama Y."/>
            <person name="Salamov A.A."/>
            <person name="Savidor A."/>
            <person name="Scheuring C.F."/>
            <person name="Smith B.M."/>
            <person name="Sobral B.W."/>
            <person name="Terry A."/>
            <person name="Torto-Alalibo T.A."/>
            <person name="Win J."/>
            <person name="Xu Z."/>
            <person name="Zhang H."/>
            <person name="Grigoriev I.V."/>
            <person name="Rokhsar D.S."/>
            <person name="Boore J.L."/>
        </authorList>
    </citation>
    <scope>NUCLEOTIDE SEQUENCE [LARGE SCALE GENOMIC DNA]</scope>
    <source>
        <strain evidence="8 9">P6497</strain>
    </source>
</reference>
<dbReference type="RefSeq" id="XP_009535057.1">
    <property type="nucleotide sequence ID" value="XM_009536762.1"/>
</dbReference>
<dbReference type="InterPro" id="IPR051581">
    <property type="entry name" value="Ca-bind"/>
</dbReference>
<evidence type="ECO:0000256" key="5">
    <source>
        <dbReference type="ARBA" id="ARBA00022837"/>
    </source>
</evidence>
<dbReference type="PROSITE" id="PS00018">
    <property type="entry name" value="EF_HAND_1"/>
    <property type="match status" value="4"/>
</dbReference>
<dbReference type="OMA" id="LMGCKLT"/>
<dbReference type="EMBL" id="JH159159">
    <property type="protein sequence ID" value="EGZ10196.1"/>
    <property type="molecule type" value="Genomic_DNA"/>
</dbReference>
<keyword evidence="1" id="KW-0479">Metal-binding</keyword>
<keyword evidence="2" id="KW-0677">Repeat</keyword>
<feature type="domain" description="EF-hand" evidence="7">
    <location>
        <begin position="1193"/>
        <end position="1228"/>
    </location>
</feature>
<organism evidence="8 9">
    <name type="scientific">Phytophthora sojae (strain P6497)</name>
    <name type="common">Soybean stem and root rot agent</name>
    <name type="synonym">Phytophthora megasperma f. sp. glycines</name>
    <dbReference type="NCBI Taxonomy" id="1094619"/>
    <lineage>
        <taxon>Eukaryota</taxon>
        <taxon>Sar</taxon>
        <taxon>Stramenopiles</taxon>
        <taxon>Oomycota</taxon>
        <taxon>Peronosporomycetes</taxon>
        <taxon>Peronosporales</taxon>
        <taxon>Peronosporaceae</taxon>
        <taxon>Phytophthora</taxon>
    </lineage>
</organism>
<evidence type="ECO:0000313" key="8">
    <source>
        <dbReference type="EMBL" id="EGZ10196.1"/>
    </source>
</evidence>
<evidence type="ECO:0000256" key="4">
    <source>
        <dbReference type="ARBA" id="ARBA00022833"/>
    </source>
</evidence>
<feature type="domain" description="EF-hand" evidence="7">
    <location>
        <begin position="1542"/>
        <end position="1571"/>
    </location>
</feature>
<name>G5A3I0_PHYSP</name>
<dbReference type="STRING" id="1094619.G5A3I0"/>
<feature type="domain" description="EF-hand" evidence="7">
    <location>
        <begin position="570"/>
        <end position="605"/>
    </location>
</feature>
<dbReference type="Proteomes" id="UP000002640">
    <property type="component" value="Unassembled WGS sequence"/>
</dbReference>
<evidence type="ECO:0000256" key="1">
    <source>
        <dbReference type="ARBA" id="ARBA00022723"/>
    </source>
</evidence>
<keyword evidence="4" id="KW-0862">Zinc</keyword>
<evidence type="ECO:0000259" key="7">
    <source>
        <dbReference type="PROSITE" id="PS50222"/>
    </source>
</evidence>
<dbReference type="Pfam" id="PF13499">
    <property type="entry name" value="EF-hand_7"/>
    <property type="match status" value="3"/>
</dbReference>
<feature type="domain" description="EF-hand" evidence="7">
    <location>
        <begin position="842"/>
        <end position="868"/>
    </location>
</feature>
<evidence type="ECO:0000256" key="6">
    <source>
        <dbReference type="SAM" id="MobiDB-lite"/>
    </source>
</evidence>
<feature type="domain" description="EF-hand" evidence="7">
    <location>
        <begin position="871"/>
        <end position="906"/>
    </location>
</feature>
<dbReference type="GeneID" id="20660454"/>
<proteinExistence type="predicted"/>
<dbReference type="PANTHER" id="PTHR34524:SF6">
    <property type="entry name" value="CALCYPHOSINE LIKE"/>
    <property type="match status" value="1"/>
</dbReference>
<dbReference type="PANTHER" id="PTHR34524">
    <property type="entry name" value="CALCYPHOSIN"/>
    <property type="match status" value="1"/>
</dbReference>
<keyword evidence="5" id="KW-0106">Calcium</keyword>
<keyword evidence="3" id="KW-0863">Zinc-finger</keyword>
<dbReference type="GO" id="GO:0005509">
    <property type="term" value="F:calcium ion binding"/>
    <property type="evidence" value="ECO:0007669"/>
    <property type="project" value="InterPro"/>
</dbReference>
<dbReference type="InterPro" id="IPR011992">
    <property type="entry name" value="EF-hand-dom_pair"/>
</dbReference>
<gene>
    <name evidence="8" type="ORF">PHYSODRAFT_521908</name>
</gene>
<dbReference type="SMART" id="SM00547">
    <property type="entry name" value="ZnF_RBZ"/>
    <property type="match status" value="2"/>
</dbReference>
<evidence type="ECO:0000256" key="3">
    <source>
        <dbReference type="ARBA" id="ARBA00022771"/>
    </source>
</evidence>
<dbReference type="SMART" id="SM00054">
    <property type="entry name" value="EFh"/>
    <property type="match status" value="9"/>
</dbReference>
<keyword evidence="9" id="KW-1185">Reference proteome</keyword>
<dbReference type="PROSITE" id="PS50222">
    <property type="entry name" value="EF_HAND_2"/>
    <property type="match status" value="6"/>
</dbReference>
<dbReference type="InterPro" id="IPR001876">
    <property type="entry name" value="Znf_RanBP2"/>
</dbReference>
<dbReference type="InterPro" id="IPR002048">
    <property type="entry name" value="EF_hand_dom"/>
</dbReference>
<dbReference type="SUPFAM" id="SSF47473">
    <property type="entry name" value="EF-hand"/>
    <property type="match status" value="4"/>
</dbReference>
<dbReference type="InParanoid" id="G5A3I0"/>
<feature type="region of interest" description="Disordered" evidence="6">
    <location>
        <begin position="1359"/>
        <end position="1380"/>
    </location>
</feature>
<dbReference type="CDD" id="cd00051">
    <property type="entry name" value="EFh"/>
    <property type="match status" value="3"/>
</dbReference>
<evidence type="ECO:0000313" key="9">
    <source>
        <dbReference type="Proteomes" id="UP000002640"/>
    </source>
</evidence>
<sequence length="1845" mass="207895">MAEHGEFLTNLTLDGVREGAYMLCKHSDDLLGHHARQIFREKAASMRAENSIFYYLKDLMKKFGSQQHASKVKKTAHGDPQQLVLEAHEFRKLVASDPAFESAIPSDQVDALFHRLECDYQKLLLHRDFVEFCLLDQDQLRLLLYKYRKHLKSLDLTDNDIADTFKRLAPPDGTAMAPELFHAAIMRDLDVTLTTGELAFVMDLMDSDKDGMVKVHDLELLLKDERGAEELMHPPRENSVVDIKISTNSVEEVTLRRDNYTQLFPKLQDESNASPMHIWFRTAAKEDGKSPISNITYATSSRDTELVSKGFTCIQQNINRNGAFGKHKYIWTSLVPSSTQMTNELIGLSLTSGDLSDKNTARLWLPRHRGFKLVPGNLNEKNPKRGVFLWLRRRRALSTHDLVQPPHNDLTIASPRSRANLHRHIDDLEAQVRKTLRRNCPIDQDCSLNFNRLFEEFDPKKVRAITKQAVLTGLEAFGIKMDKKDFRLVWERINPFGAKVIHVGTFAQFLELTDFEIDEVVNSLQRTMTTRFGYHVPNYRLIFQSYNTLGDGKLSRSDFQRIFATNQLSFTNSELSKVIQRFDVNKDGVVDYSDFLSYITGICDASARAAGRIAEAADEFRTWALEKQNKRLAKDGNIDSASAWRLLKTKHGRLDSETINRILRQRRKRLNADQIRLLQVLMAPATNEVNQSAFHAFVNHVPKKISAMLYELKKLVGSGPVKSDIDEIYNRLNVEANGKLSLVNFSQQLNALAAEKSTRQIDLKDLAYVVQYTGANCGGDGAVLIDRFLAVVRDNQDRRNMKSEFVTHYDSPQFLEGVNLLRDELKRCAKTPDGKFDYMVPFRLFDKDNTGEIVLSEFEVAIRELGVDKYLTDQEIKGLMRRFDPNSSGAIDFDEFLRFNLAESSSSSSRRLNIAVLPDPILQRIIEDIIINERLTRENVGAYCGSIKRMFGIIDKDTTGLVPANRFVETLKEMSVAVPKADMDILVKEFAGEDEASGDVQYLLFCEAIAQKCQQGEEGQHVLDSPPSELLSLLKTLHQQYNQAKQKLEVSGHEFDIDRAFGVEKDSTKCVFMSIDDFKDVLWAAGVHHPYLREELEVMMNCFQLHQNSGFNVALFRQFLSKGPSAFFAGNSGALDSHIDRLLGELQSFLSTGKDAGARLFSLFSELDADSSGFISHGEFLQLLQRAGFRHFLSSEDEQLLLQFLDTNGDGAISYTEFVTFAKHADEKPKLLVEKQSSIASLPSPTKSPDTFERPHVAVLNQIGRLNRVLRPPFPFAKYFSKYRVKQTEARVKVRVFEKVIDKFLDRLVIQRVVYSMKDMDIELLVQAYAATSDDGAMINYEVFLGDVAKAQEKAAAANADSDCSSSESDDELSCSSDEEERSTIKVSKAIGSVLLQTIKHAHKTAAELEALKSLLSTLNKDLGAKKQEAISEKKIYKLLMTLALRLRNKDASKLLACFKIEHYGRTLYEVKPFLAAIEEQVNVAIGPPKEKAAPATPVVSPPVEVKPIAPAAATPPTLEPALAKKIYRCFLAAAQHNISGRRLLEKCDVAKTGKLTLLEFQTILRLMGCKLTDAELEAVKTALGDPKSAQINYSILVQQMGPDRQHRPRKARAISAEILNFDRESTRAPLSFEEAKRIDSFVTQFFSELLHMRQIDSARLHQSFEPYDIKSSGFISIDAFHSVMRKLDIFLPADVSSSVISRFTAVSGEKFDYVDFGQVVFKLNLPAIETELSAKLPEPQLKRIPSKRSGEESGWRCPVCFHQQTRVTATCEICAAQNPASVEFQSLLQCSACGFRNKPDARTCELCTVTLRRSMSHSNTWRACSSSKHSGTSQTAVPCDGWLA</sequence>
<dbReference type="GO" id="GO:0008270">
    <property type="term" value="F:zinc ion binding"/>
    <property type="evidence" value="ECO:0007669"/>
    <property type="project" value="UniProtKB-KW"/>
</dbReference>
<dbReference type="KEGG" id="psoj:PHYSODRAFT_521908"/>
<feature type="compositionally biased region" description="Acidic residues" evidence="6">
    <location>
        <begin position="1368"/>
        <end position="1380"/>
    </location>
</feature>
<accession>G5A3I0</accession>
<feature type="domain" description="EF-hand" evidence="7">
    <location>
        <begin position="1155"/>
        <end position="1190"/>
    </location>
</feature>